<dbReference type="EMBL" id="JAHRHJ020000008">
    <property type="protein sequence ID" value="KAH9304339.1"/>
    <property type="molecule type" value="Genomic_DNA"/>
</dbReference>
<evidence type="ECO:0000313" key="2">
    <source>
        <dbReference type="Proteomes" id="UP000824469"/>
    </source>
</evidence>
<dbReference type="Proteomes" id="UP000824469">
    <property type="component" value="Unassembled WGS sequence"/>
</dbReference>
<feature type="non-terminal residue" evidence="1">
    <location>
        <position position="1"/>
    </location>
</feature>
<accession>A0AA38CXN4</accession>
<gene>
    <name evidence="1" type="ORF">KI387_008743</name>
</gene>
<feature type="non-terminal residue" evidence="1">
    <location>
        <position position="109"/>
    </location>
</feature>
<proteinExistence type="predicted"/>
<protein>
    <submittedName>
        <fullName evidence="1">Uncharacterized protein</fullName>
    </submittedName>
</protein>
<evidence type="ECO:0000313" key="1">
    <source>
        <dbReference type="EMBL" id="KAH9304339.1"/>
    </source>
</evidence>
<dbReference type="AlphaFoldDB" id="A0AA38CXN4"/>
<sequence>SRTCFDLKKFIDQNLRITYYHRPDIEDYWADCVDDFEARRRHFGRLSLQQILDLNLYQVPEGLVDDDEGLQSFEYEISIKHTPLETLDWYVKEKDDLSEIISPVIVRTK</sequence>
<reference evidence="1 2" key="1">
    <citation type="journal article" date="2021" name="Nat. Plants">
        <title>The Taxus genome provides insights into paclitaxel biosynthesis.</title>
        <authorList>
            <person name="Xiong X."/>
            <person name="Gou J."/>
            <person name="Liao Q."/>
            <person name="Li Y."/>
            <person name="Zhou Q."/>
            <person name="Bi G."/>
            <person name="Li C."/>
            <person name="Du R."/>
            <person name="Wang X."/>
            <person name="Sun T."/>
            <person name="Guo L."/>
            <person name="Liang H."/>
            <person name="Lu P."/>
            <person name="Wu Y."/>
            <person name="Zhang Z."/>
            <person name="Ro D.K."/>
            <person name="Shang Y."/>
            <person name="Huang S."/>
            <person name="Yan J."/>
        </authorList>
    </citation>
    <scope>NUCLEOTIDE SEQUENCE [LARGE SCALE GENOMIC DNA]</scope>
    <source>
        <strain evidence="1">Ta-2019</strain>
    </source>
</reference>
<comment type="caution">
    <text evidence="1">The sequence shown here is derived from an EMBL/GenBank/DDBJ whole genome shotgun (WGS) entry which is preliminary data.</text>
</comment>
<name>A0AA38CXN4_TAXCH</name>
<organism evidence="1 2">
    <name type="scientific">Taxus chinensis</name>
    <name type="common">Chinese yew</name>
    <name type="synonym">Taxus wallichiana var. chinensis</name>
    <dbReference type="NCBI Taxonomy" id="29808"/>
    <lineage>
        <taxon>Eukaryota</taxon>
        <taxon>Viridiplantae</taxon>
        <taxon>Streptophyta</taxon>
        <taxon>Embryophyta</taxon>
        <taxon>Tracheophyta</taxon>
        <taxon>Spermatophyta</taxon>
        <taxon>Pinopsida</taxon>
        <taxon>Pinidae</taxon>
        <taxon>Conifers II</taxon>
        <taxon>Cupressales</taxon>
        <taxon>Taxaceae</taxon>
        <taxon>Taxus</taxon>
    </lineage>
</organism>
<keyword evidence="2" id="KW-1185">Reference proteome</keyword>